<dbReference type="EMBL" id="JAFMYW010000008">
    <property type="protein sequence ID" value="MBO0951618.1"/>
    <property type="molecule type" value="Genomic_DNA"/>
</dbReference>
<dbReference type="Pfam" id="PF02518">
    <property type="entry name" value="HATPase_c"/>
    <property type="match status" value="1"/>
</dbReference>
<keyword evidence="6 10" id="KW-0812">Transmembrane</keyword>
<feature type="domain" description="HAMP" evidence="12">
    <location>
        <begin position="167"/>
        <end position="210"/>
    </location>
</feature>
<evidence type="ECO:0000256" key="8">
    <source>
        <dbReference type="ARBA" id="ARBA00022989"/>
    </source>
</evidence>
<feature type="transmembrane region" description="Helical" evidence="10">
    <location>
        <begin position="129"/>
        <end position="151"/>
    </location>
</feature>
<dbReference type="PANTHER" id="PTHR45436">
    <property type="entry name" value="SENSOR HISTIDINE KINASE YKOH"/>
    <property type="match status" value="1"/>
</dbReference>
<evidence type="ECO:0000256" key="7">
    <source>
        <dbReference type="ARBA" id="ARBA00022777"/>
    </source>
</evidence>
<comment type="subcellular location">
    <subcellularLocation>
        <location evidence="2">Membrane</location>
    </subcellularLocation>
</comment>
<dbReference type="Proteomes" id="UP000664628">
    <property type="component" value="Unassembled WGS sequence"/>
</dbReference>
<gene>
    <name evidence="13" type="ORF">J2I46_23750</name>
</gene>
<keyword evidence="4" id="KW-0597">Phosphoprotein</keyword>
<dbReference type="GO" id="GO:0016301">
    <property type="term" value="F:kinase activity"/>
    <property type="evidence" value="ECO:0007669"/>
    <property type="project" value="UniProtKB-KW"/>
</dbReference>
<dbReference type="InterPro" id="IPR003661">
    <property type="entry name" value="HisK_dim/P_dom"/>
</dbReference>
<keyword evidence="9" id="KW-0902">Two-component regulatory system</keyword>
<feature type="transmembrane region" description="Helical" evidence="10">
    <location>
        <begin position="7"/>
        <end position="26"/>
    </location>
</feature>
<keyword evidence="14" id="KW-1185">Reference proteome</keyword>
<dbReference type="Gene3D" id="6.10.340.10">
    <property type="match status" value="1"/>
</dbReference>
<dbReference type="SUPFAM" id="SSF47384">
    <property type="entry name" value="Homodimeric domain of signal transducing histidine kinase"/>
    <property type="match status" value="1"/>
</dbReference>
<dbReference type="RefSeq" id="WP_207331567.1">
    <property type="nucleotide sequence ID" value="NZ_JAFMYW010000008.1"/>
</dbReference>
<evidence type="ECO:0000259" key="11">
    <source>
        <dbReference type="PROSITE" id="PS50109"/>
    </source>
</evidence>
<evidence type="ECO:0000313" key="14">
    <source>
        <dbReference type="Proteomes" id="UP000664628"/>
    </source>
</evidence>
<dbReference type="Pfam" id="PF00512">
    <property type="entry name" value="HisKA"/>
    <property type="match status" value="1"/>
</dbReference>
<proteinExistence type="predicted"/>
<protein>
    <recommendedName>
        <fullName evidence="3">histidine kinase</fullName>
        <ecNumber evidence="3">2.7.13.3</ecNumber>
    </recommendedName>
</protein>
<organism evidence="13 14">
    <name type="scientific">Fibrella forsythiae</name>
    <dbReference type="NCBI Taxonomy" id="2817061"/>
    <lineage>
        <taxon>Bacteria</taxon>
        <taxon>Pseudomonadati</taxon>
        <taxon>Bacteroidota</taxon>
        <taxon>Cytophagia</taxon>
        <taxon>Cytophagales</taxon>
        <taxon>Spirosomataceae</taxon>
        <taxon>Fibrella</taxon>
    </lineage>
</organism>
<dbReference type="InterPro" id="IPR050428">
    <property type="entry name" value="TCS_sensor_his_kinase"/>
</dbReference>
<dbReference type="InterPro" id="IPR036097">
    <property type="entry name" value="HisK_dim/P_sf"/>
</dbReference>
<name>A0ABS3JNR2_9BACT</name>
<comment type="caution">
    <text evidence="13">The sequence shown here is derived from an EMBL/GenBank/DDBJ whole genome shotgun (WGS) entry which is preliminary data.</text>
</comment>
<comment type="catalytic activity">
    <reaction evidence="1">
        <text>ATP + protein L-histidine = ADP + protein N-phospho-L-histidine.</text>
        <dbReference type="EC" id="2.7.13.3"/>
    </reaction>
</comment>
<keyword evidence="8 10" id="KW-1133">Transmembrane helix</keyword>
<dbReference type="InterPro" id="IPR036890">
    <property type="entry name" value="HATPase_C_sf"/>
</dbReference>
<evidence type="ECO:0000256" key="5">
    <source>
        <dbReference type="ARBA" id="ARBA00022679"/>
    </source>
</evidence>
<keyword evidence="5" id="KW-0808">Transferase</keyword>
<accession>A0ABS3JNR2</accession>
<dbReference type="PANTHER" id="PTHR45436:SF5">
    <property type="entry name" value="SENSOR HISTIDINE KINASE TRCS"/>
    <property type="match status" value="1"/>
</dbReference>
<evidence type="ECO:0000256" key="2">
    <source>
        <dbReference type="ARBA" id="ARBA00004370"/>
    </source>
</evidence>
<dbReference type="InterPro" id="IPR003594">
    <property type="entry name" value="HATPase_dom"/>
</dbReference>
<evidence type="ECO:0000313" key="13">
    <source>
        <dbReference type="EMBL" id="MBO0951618.1"/>
    </source>
</evidence>
<feature type="domain" description="Histidine kinase" evidence="11">
    <location>
        <begin position="218"/>
        <end position="424"/>
    </location>
</feature>
<dbReference type="Gene3D" id="1.10.287.130">
    <property type="match status" value="1"/>
</dbReference>
<evidence type="ECO:0000259" key="12">
    <source>
        <dbReference type="PROSITE" id="PS50885"/>
    </source>
</evidence>
<dbReference type="InterPro" id="IPR003660">
    <property type="entry name" value="HAMP_dom"/>
</dbReference>
<evidence type="ECO:0000256" key="4">
    <source>
        <dbReference type="ARBA" id="ARBA00022553"/>
    </source>
</evidence>
<evidence type="ECO:0000256" key="6">
    <source>
        <dbReference type="ARBA" id="ARBA00022692"/>
    </source>
</evidence>
<evidence type="ECO:0000256" key="10">
    <source>
        <dbReference type="SAM" id="Phobius"/>
    </source>
</evidence>
<reference evidence="13 14" key="1">
    <citation type="submission" date="2021-03" db="EMBL/GenBank/DDBJ databases">
        <title>Fibrella sp. HMF5405 genome sequencing and assembly.</title>
        <authorList>
            <person name="Kang H."/>
            <person name="Kim H."/>
            <person name="Bae S."/>
            <person name="Joh K."/>
        </authorList>
    </citation>
    <scope>NUCLEOTIDE SEQUENCE [LARGE SCALE GENOMIC DNA]</scope>
    <source>
        <strain evidence="13 14">HMF5405</strain>
    </source>
</reference>
<dbReference type="PROSITE" id="PS50109">
    <property type="entry name" value="HIS_KIN"/>
    <property type="match status" value="1"/>
</dbReference>
<keyword evidence="10" id="KW-0472">Membrane</keyword>
<dbReference type="SUPFAM" id="SSF55874">
    <property type="entry name" value="ATPase domain of HSP90 chaperone/DNA topoisomerase II/histidine kinase"/>
    <property type="match status" value="1"/>
</dbReference>
<dbReference type="SMART" id="SM00388">
    <property type="entry name" value="HisKA"/>
    <property type="match status" value="1"/>
</dbReference>
<evidence type="ECO:0000256" key="9">
    <source>
        <dbReference type="ARBA" id="ARBA00023012"/>
    </source>
</evidence>
<dbReference type="EC" id="2.7.13.3" evidence="3"/>
<dbReference type="InterPro" id="IPR005467">
    <property type="entry name" value="His_kinase_dom"/>
</dbReference>
<sequence>MSLLRKTLLYLLLVAIPVAVGGGWLFHTLIHRGIRYEVDEQLSSDLAYVSNQLSSAGTLPGRERYRIGNPHVTIVPASRQVLPVFTDTLTYDLFEKELVPVRKLRATIQVDAQAYLVTVTQAVGEFEEIARLLSVSIIVVFLLLMIVLIALNGWIARQLWQPFYTLIEQLRQYRLDARTPTVFTASNIDEFSQLQVALNTMSQNLHRQYAVQKEFTDHAAHEMQTPLAVVTTQLDQLLATEPLTDEQVAYMEQAQGSIRRLVHLNRSLLLLTKLDNQQFTDQQQVNLSEIVEKQYRNLEAYAHHRQLNWISHIVPDVYQRMNPYLADVLFSNLIKNVLVHARPGTNTEVTLTASGFSTTNAGSPLPFPVEQLFGRFVKNPARPESTGLGLALVEQIAERYGQTVQYRYNAATALHTFTVLFPVN</sequence>
<evidence type="ECO:0000256" key="3">
    <source>
        <dbReference type="ARBA" id="ARBA00012438"/>
    </source>
</evidence>
<dbReference type="CDD" id="cd00082">
    <property type="entry name" value="HisKA"/>
    <property type="match status" value="1"/>
</dbReference>
<dbReference type="PROSITE" id="PS50885">
    <property type="entry name" value="HAMP"/>
    <property type="match status" value="1"/>
</dbReference>
<dbReference type="Gene3D" id="3.30.565.10">
    <property type="entry name" value="Histidine kinase-like ATPase, C-terminal domain"/>
    <property type="match status" value="1"/>
</dbReference>
<keyword evidence="7 13" id="KW-0418">Kinase</keyword>
<evidence type="ECO:0000256" key="1">
    <source>
        <dbReference type="ARBA" id="ARBA00000085"/>
    </source>
</evidence>